<evidence type="ECO:0000313" key="1">
    <source>
        <dbReference type="EMBL" id="GJT17312.1"/>
    </source>
</evidence>
<gene>
    <name evidence="1" type="ORF">Tco_0876018</name>
</gene>
<sequence>MAMEDIRPIFERVWDQNQSFVPKDSEIEKEVMRRSGFDFQKPLAKRQKIGEVSGSVEEQSTGKEKEVSEEEIKKLLVIVTVEEVYIEALQVYQVFEDMLKRFDRDDMEKLWDLVKKKFSSTEPTIDKEKVLWVELKRLFEPDDDDTLWKLQRYMHDPLKWRLYDTCGVHHVSTERGHDIFMLVEKDYPLTRALMTVMLVNKLQVDESSEMANELLRKIFYQVERSRT</sequence>
<organism evidence="1 2">
    <name type="scientific">Tanacetum coccineum</name>
    <dbReference type="NCBI Taxonomy" id="301880"/>
    <lineage>
        <taxon>Eukaryota</taxon>
        <taxon>Viridiplantae</taxon>
        <taxon>Streptophyta</taxon>
        <taxon>Embryophyta</taxon>
        <taxon>Tracheophyta</taxon>
        <taxon>Spermatophyta</taxon>
        <taxon>Magnoliopsida</taxon>
        <taxon>eudicotyledons</taxon>
        <taxon>Gunneridae</taxon>
        <taxon>Pentapetalae</taxon>
        <taxon>asterids</taxon>
        <taxon>campanulids</taxon>
        <taxon>Asterales</taxon>
        <taxon>Asteraceae</taxon>
        <taxon>Asteroideae</taxon>
        <taxon>Anthemideae</taxon>
        <taxon>Anthemidinae</taxon>
        <taxon>Tanacetum</taxon>
    </lineage>
</organism>
<accession>A0ABQ5BTW2</accession>
<evidence type="ECO:0000313" key="2">
    <source>
        <dbReference type="Proteomes" id="UP001151760"/>
    </source>
</evidence>
<proteinExistence type="predicted"/>
<keyword evidence="2" id="KW-1185">Reference proteome</keyword>
<comment type="caution">
    <text evidence="1">The sequence shown here is derived from an EMBL/GenBank/DDBJ whole genome shotgun (WGS) entry which is preliminary data.</text>
</comment>
<protein>
    <submittedName>
        <fullName evidence="1">Uncharacterized protein</fullName>
    </submittedName>
</protein>
<reference evidence="1" key="2">
    <citation type="submission" date="2022-01" db="EMBL/GenBank/DDBJ databases">
        <authorList>
            <person name="Yamashiro T."/>
            <person name="Shiraishi A."/>
            <person name="Satake H."/>
            <person name="Nakayama K."/>
        </authorList>
    </citation>
    <scope>NUCLEOTIDE SEQUENCE</scope>
</reference>
<dbReference type="Proteomes" id="UP001151760">
    <property type="component" value="Unassembled WGS sequence"/>
</dbReference>
<name>A0ABQ5BTW2_9ASTR</name>
<dbReference type="EMBL" id="BQNB010013545">
    <property type="protein sequence ID" value="GJT17312.1"/>
    <property type="molecule type" value="Genomic_DNA"/>
</dbReference>
<reference evidence="1" key="1">
    <citation type="journal article" date="2022" name="Int. J. Mol. Sci.">
        <title>Draft Genome of Tanacetum Coccineum: Genomic Comparison of Closely Related Tanacetum-Family Plants.</title>
        <authorList>
            <person name="Yamashiro T."/>
            <person name="Shiraishi A."/>
            <person name="Nakayama K."/>
            <person name="Satake H."/>
        </authorList>
    </citation>
    <scope>NUCLEOTIDE SEQUENCE</scope>
</reference>